<sequence>MSELTEFTRRFAECPCYRLFVALFVETLSMKFSKLPLARQSSSADSPIDPEPYRFMLNSLHFDYVTFGKHSKARQMSSIWIDPRGKGRDKGKQPAKPSSRSSSSDSMGINSTHFTTSECGREENLGSRSPVYESKPSDDQLLKRRRDELRSKALHDPARLPVLPTPPPPPAQTAKQAPQVPPVQAPPPHLMNRLKAAGLRTIFL</sequence>
<reference evidence="2" key="2">
    <citation type="submission" date="2015-06" db="UniProtKB">
        <authorList>
            <consortium name="EnsemblPlants"/>
        </authorList>
    </citation>
    <scope>IDENTIFICATION</scope>
    <source>
        <strain evidence="2">DM1-3 516 R44</strain>
    </source>
</reference>
<dbReference type="InParanoid" id="M1DWU6"/>
<dbReference type="EnsemblPlants" id="PGSC0003DMT400095677">
    <property type="protein sequence ID" value="PGSC0003DMT400095677"/>
    <property type="gene ID" value="PGSC0003DMG400045248"/>
</dbReference>
<keyword evidence="3" id="KW-1185">Reference proteome</keyword>
<name>M1DWU6_SOLTU</name>
<proteinExistence type="predicted"/>
<protein>
    <submittedName>
        <fullName evidence="2">Uncharacterized protein</fullName>
    </submittedName>
</protein>
<accession>M1DWU6</accession>
<dbReference type="Gramene" id="PGSC0003DMT400095677">
    <property type="protein sequence ID" value="PGSC0003DMT400095677"/>
    <property type="gene ID" value="PGSC0003DMG400045248"/>
</dbReference>
<evidence type="ECO:0000256" key="1">
    <source>
        <dbReference type="SAM" id="MobiDB-lite"/>
    </source>
</evidence>
<evidence type="ECO:0000313" key="2">
    <source>
        <dbReference type="EnsemblPlants" id="PGSC0003DMT400095677"/>
    </source>
</evidence>
<evidence type="ECO:0000313" key="3">
    <source>
        <dbReference type="Proteomes" id="UP000011115"/>
    </source>
</evidence>
<feature type="compositionally biased region" description="Basic and acidic residues" evidence="1">
    <location>
        <begin position="83"/>
        <end position="92"/>
    </location>
</feature>
<feature type="compositionally biased region" description="Polar residues" evidence="1">
    <location>
        <begin position="107"/>
        <end position="118"/>
    </location>
</feature>
<feature type="region of interest" description="Disordered" evidence="1">
    <location>
        <begin position="78"/>
        <end position="187"/>
    </location>
</feature>
<feature type="compositionally biased region" description="Basic and acidic residues" evidence="1">
    <location>
        <begin position="135"/>
        <end position="158"/>
    </location>
</feature>
<dbReference type="HOGENOM" id="CLU_1345255_0_0_1"/>
<dbReference type="AlphaFoldDB" id="M1DWU6"/>
<dbReference type="Proteomes" id="UP000011115">
    <property type="component" value="Unassembled WGS sequence"/>
</dbReference>
<dbReference type="PaxDb" id="4113-PGSC0003DMT400095677"/>
<organism evidence="2 3">
    <name type="scientific">Solanum tuberosum</name>
    <name type="common">Potato</name>
    <dbReference type="NCBI Taxonomy" id="4113"/>
    <lineage>
        <taxon>Eukaryota</taxon>
        <taxon>Viridiplantae</taxon>
        <taxon>Streptophyta</taxon>
        <taxon>Embryophyta</taxon>
        <taxon>Tracheophyta</taxon>
        <taxon>Spermatophyta</taxon>
        <taxon>Magnoliopsida</taxon>
        <taxon>eudicotyledons</taxon>
        <taxon>Gunneridae</taxon>
        <taxon>Pentapetalae</taxon>
        <taxon>asterids</taxon>
        <taxon>lamiids</taxon>
        <taxon>Solanales</taxon>
        <taxon>Solanaceae</taxon>
        <taxon>Solanoideae</taxon>
        <taxon>Solaneae</taxon>
        <taxon>Solanum</taxon>
    </lineage>
</organism>
<reference evidence="3" key="1">
    <citation type="journal article" date="2011" name="Nature">
        <title>Genome sequence and analysis of the tuber crop potato.</title>
        <authorList>
            <consortium name="The Potato Genome Sequencing Consortium"/>
        </authorList>
    </citation>
    <scope>NUCLEOTIDE SEQUENCE [LARGE SCALE GENOMIC DNA]</scope>
    <source>
        <strain evidence="3">cv. DM1-3 516 R44</strain>
    </source>
</reference>